<keyword evidence="1" id="KW-0812">Transmembrane</keyword>
<gene>
    <name evidence="2" type="ORF">LCI24_13120</name>
</gene>
<reference evidence="2" key="1">
    <citation type="submission" date="2021-09" db="EMBL/GenBank/DDBJ databases">
        <authorList>
            <person name="Smyrli M."/>
        </authorList>
    </citation>
    <scope>NUCLEOTIDE SEQUENCE</scope>
    <source>
        <strain evidence="2">LAR25</strain>
    </source>
</reference>
<feature type="transmembrane region" description="Helical" evidence="1">
    <location>
        <begin position="69"/>
        <end position="87"/>
    </location>
</feature>
<protein>
    <submittedName>
        <fullName evidence="2">Uncharacterized protein</fullName>
    </submittedName>
</protein>
<organism evidence="2 3">
    <name type="scientific">Tenacibaculum larymnensis</name>
    <dbReference type="NCBI Taxonomy" id="2878201"/>
    <lineage>
        <taxon>Bacteria</taxon>
        <taxon>Pseudomonadati</taxon>
        <taxon>Bacteroidota</taxon>
        <taxon>Flavobacteriia</taxon>
        <taxon>Flavobacteriales</taxon>
        <taxon>Flavobacteriaceae</taxon>
        <taxon>Tenacibaculum</taxon>
    </lineage>
</organism>
<keyword evidence="3" id="KW-1185">Reference proteome</keyword>
<accession>A0A9X4ERW8</accession>
<evidence type="ECO:0000256" key="1">
    <source>
        <dbReference type="SAM" id="Phobius"/>
    </source>
</evidence>
<keyword evidence="1" id="KW-1133">Transmembrane helix</keyword>
<keyword evidence="1" id="KW-0472">Membrane</keyword>
<evidence type="ECO:0000313" key="3">
    <source>
        <dbReference type="Proteomes" id="UP001149303"/>
    </source>
</evidence>
<dbReference type="AlphaFoldDB" id="A0A9X4ERW8"/>
<sequence>MSFGGAVSAMITSLKNNKRKRVSAFDKLERFQKENSDKLYFDRCANKKELDKIRLQTLKKNKTQYIKNSIGILIIFSILIYIAFVFVNS</sequence>
<proteinExistence type="predicted"/>
<dbReference type="EMBL" id="JAIWJY010000009">
    <property type="protein sequence ID" value="MDE1207737.1"/>
    <property type="molecule type" value="Genomic_DNA"/>
</dbReference>
<name>A0A9X4ERW8_9FLAO</name>
<comment type="caution">
    <text evidence="2">The sequence shown here is derived from an EMBL/GenBank/DDBJ whole genome shotgun (WGS) entry which is preliminary data.</text>
</comment>
<dbReference type="Proteomes" id="UP001149303">
    <property type="component" value="Unassembled WGS sequence"/>
</dbReference>
<dbReference type="RefSeq" id="WP_274640789.1">
    <property type="nucleotide sequence ID" value="NZ_JAIWJY010000009.1"/>
</dbReference>
<evidence type="ECO:0000313" key="2">
    <source>
        <dbReference type="EMBL" id="MDE1207737.1"/>
    </source>
</evidence>